<dbReference type="AlphaFoldDB" id="A0AAE0IBQ7"/>
<comment type="similarity">
    <text evidence="2">Belongs to the AB hydrolase superfamily. Epoxide hydrolase family.</text>
</comment>
<feature type="domain" description="AB hydrolase-1" evidence="4">
    <location>
        <begin position="46"/>
        <end position="331"/>
    </location>
</feature>
<evidence type="ECO:0000313" key="5">
    <source>
        <dbReference type="EMBL" id="KAK3322165.1"/>
    </source>
</evidence>
<dbReference type="Pfam" id="PF00561">
    <property type="entry name" value="Abhydrolase_1"/>
    <property type="match status" value="1"/>
</dbReference>
<comment type="caution">
    <text evidence="5">The sequence shown here is derived from an EMBL/GenBank/DDBJ whole genome shotgun (WGS) entry which is preliminary data.</text>
</comment>
<reference evidence="5" key="1">
    <citation type="journal article" date="2023" name="Mol. Phylogenet. Evol.">
        <title>Genome-scale phylogeny and comparative genomics of the fungal order Sordariales.</title>
        <authorList>
            <person name="Hensen N."/>
            <person name="Bonometti L."/>
            <person name="Westerberg I."/>
            <person name="Brannstrom I.O."/>
            <person name="Guillou S."/>
            <person name="Cros-Aarteil S."/>
            <person name="Calhoun S."/>
            <person name="Haridas S."/>
            <person name="Kuo A."/>
            <person name="Mondo S."/>
            <person name="Pangilinan J."/>
            <person name="Riley R."/>
            <person name="LaButti K."/>
            <person name="Andreopoulos B."/>
            <person name="Lipzen A."/>
            <person name="Chen C."/>
            <person name="Yan M."/>
            <person name="Daum C."/>
            <person name="Ng V."/>
            <person name="Clum A."/>
            <person name="Steindorff A."/>
            <person name="Ohm R.A."/>
            <person name="Martin F."/>
            <person name="Silar P."/>
            <person name="Natvig D.O."/>
            <person name="Lalanne C."/>
            <person name="Gautier V."/>
            <person name="Ament-Velasquez S.L."/>
            <person name="Kruys A."/>
            <person name="Hutchinson M.I."/>
            <person name="Powell A.J."/>
            <person name="Barry K."/>
            <person name="Miller A.N."/>
            <person name="Grigoriev I.V."/>
            <person name="Debuchy R."/>
            <person name="Gladieux P."/>
            <person name="Hiltunen Thoren M."/>
            <person name="Johannesson H."/>
        </authorList>
    </citation>
    <scope>NUCLEOTIDE SEQUENCE</scope>
    <source>
        <strain evidence="5">CBS 118394</strain>
    </source>
</reference>
<keyword evidence="6" id="KW-1185">Reference proteome</keyword>
<keyword evidence="1 5" id="KW-0378">Hydrolase</keyword>
<accession>A0AAE0IBQ7</accession>
<dbReference type="PANTHER" id="PTHR43329">
    <property type="entry name" value="EPOXIDE HYDROLASE"/>
    <property type="match status" value="1"/>
</dbReference>
<dbReference type="Proteomes" id="UP001283341">
    <property type="component" value="Unassembled WGS sequence"/>
</dbReference>
<gene>
    <name evidence="5" type="ORF">B0H66DRAFT_553555</name>
</gene>
<dbReference type="GO" id="GO:0016787">
    <property type="term" value="F:hydrolase activity"/>
    <property type="evidence" value="ECO:0007669"/>
    <property type="project" value="UniProtKB-KW"/>
</dbReference>
<evidence type="ECO:0000313" key="6">
    <source>
        <dbReference type="Proteomes" id="UP001283341"/>
    </source>
</evidence>
<evidence type="ECO:0000256" key="3">
    <source>
        <dbReference type="SAM" id="MobiDB-lite"/>
    </source>
</evidence>
<dbReference type="PRINTS" id="PR00412">
    <property type="entry name" value="EPOXHYDRLASE"/>
</dbReference>
<name>A0AAE0IBQ7_9PEZI</name>
<protein>
    <submittedName>
        <fullName evidence="5">Alpha/Beta hydrolase protein</fullName>
    </submittedName>
</protein>
<proteinExistence type="inferred from homology"/>
<organism evidence="5 6">
    <name type="scientific">Apodospora peruviana</name>
    <dbReference type="NCBI Taxonomy" id="516989"/>
    <lineage>
        <taxon>Eukaryota</taxon>
        <taxon>Fungi</taxon>
        <taxon>Dikarya</taxon>
        <taxon>Ascomycota</taxon>
        <taxon>Pezizomycotina</taxon>
        <taxon>Sordariomycetes</taxon>
        <taxon>Sordariomycetidae</taxon>
        <taxon>Sordariales</taxon>
        <taxon>Lasiosphaeriaceae</taxon>
        <taxon>Apodospora</taxon>
    </lineage>
</organism>
<feature type="region of interest" description="Disordered" evidence="3">
    <location>
        <begin position="1"/>
        <end position="20"/>
    </location>
</feature>
<dbReference type="EMBL" id="JAUEDM010000003">
    <property type="protein sequence ID" value="KAK3322165.1"/>
    <property type="molecule type" value="Genomic_DNA"/>
</dbReference>
<evidence type="ECO:0000259" key="4">
    <source>
        <dbReference type="Pfam" id="PF00561"/>
    </source>
</evidence>
<dbReference type="InterPro" id="IPR000639">
    <property type="entry name" value="Epox_hydrolase-like"/>
</dbReference>
<evidence type="ECO:0000256" key="2">
    <source>
        <dbReference type="ARBA" id="ARBA00038334"/>
    </source>
</evidence>
<reference evidence="5" key="2">
    <citation type="submission" date="2023-06" db="EMBL/GenBank/DDBJ databases">
        <authorList>
            <consortium name="Lawrence Berkeley National Laboratory"/>
            <person name="Haridas S."/>
            <person name="Hensen N."/>
            <person name="Bonometti L."/>
            <person name="Westerberg I."/>
            <person name="Brannstrom I.O."/>
            <person name="Guillou S."/>
            <person name="Cros-Aarteil S."/>
            <person name="Calhoun S."/>
            <person name="Kuo A."/>
            <person name="Mondo S."/>
            <person name="Pangilinan J."/>
            <person name="Riley R."/>
            <person name="Labutti K."/>
            <person name="Andreopoulos B."/>
            <person name="Lipzen A."/>
            <person name="Chen C."/>
            <person name="Yanf M."/>
            <person name="Daum C."/>
            <person name="Ng V."/>
            <person name="Clum A."/>
            <person name="Steindorff A."/>
            <person name="Ohm R."/>
            <person name="Martin F."/>
            <person name="Silar P."/>
            <person name="Natvig D."/>
            <person name="Lalanne C."/>
            <person name="Gautier V."/>
            <person name="Ament-Velasquez S.L."/>
            <person name="Kruys A."/>
            <person name="Hutchinson M.I."/>
            <person name="Powell A.J."/>
            <person name="Barry K."/>
            <person name="Miller A.N."/>
            <person name="Grigoriev I.V."/>
            <person name="Debuchy R."/>
            <person name="Gladieux P."/>
            <person name="Thoren M.H."/>
            <person name="Johannesson H."/>
        </authorList>
    </citation>
    <scope>NUCLEOTIDE SEQUENCE</scope>
    <source>
        <strain evidence="5">CBS 118394</strain>
    </source>
</reference>
<dbReference type="InterPro" id="IPR029058">
    <property type="entry name" value="AB_hydrolase_fold"/>
</dbReference>
<dbReference type="Gene3D" id="3.40.50.1820">
    <property type="entry name" value="alpha/beta hydrolase"/>
    <property type="match status" value="1"/>
</dbReference>
<dbReference type="InterPro" id="IPR000073">
    <property type="entry name" value="AB_hydrolase_1"/>
</dbReference>
<sequence>MSSSSSGPDKITPNDPRVEHHTFTTSSNKTTYHYLLANTPAPPTGTVLLVHGWPDLSFGWRYQITALLALNLRVVVPDMLGYGRTDAPEPLHLYSLKHVSADLAELMASVLGSPNQKFIIGGHDWGGFLVWRFVLYHPQLVQGVFSVCTPYSPPRTAYVDLETLVNKFAPTFKYQLQLAGPHVEREVVGEKRVRTFVNGMFGGRTSDGQHLFSTEKGINFGVLEKGIGECPLLSKEEVDFYVQEYGRRGDKPLRGPLNWYRTTKIKFDEELPLAQAGVGGPEKKVGPPAMIVVATKDIALPPQMSKNMEHYFERLTIRTVNTSHWALLEDPKAVNGHIAEFVTAVLEGEKPAIKASI</sequence>
<evidence type="ECO:0000256" key="1">
    <source>
        <dbReference type="ARBA" id="ARBA00022801"/>
    </source>
</evidence>
<dbReference type="SUPFAM" id="SSF53474">
    <property type="entry name" value="alpha/beta-Hydrolases"/>
    <property type="match status" value="1"/>
</dbReference>